<accession>A0ACD0NPA3</accession>
<organism evidence="1 2">
    <name type="scientific">Violaceomyces palustris</name>
    <dbReference type="NCBI Taxonomy" id="1673888"/>
    <lineage>
        <taxon>Eukaryota</taxon>
        <taxon>Fungi</taxon>
        <taxon>Dikarya</taxon>
        <taxon>Basidiomycota</taxon>
        <taxon>Ustilaginomycotina</taxon>
        <taxon>Ustilaginomycetes</taxon>
        <taxon>Violaceomycetales</taxon>
        <taxon>Violaceomycetaceae</taxon>
        <taxon>Violaceomyces</taxon>
    </lineage>
</organism>
<proteinExistence type="predicted"/>
<dbReference type="EMBL" id="KZ820382">
    <property type="protein sequence ID" value="PWN47624.1"/>
    <property type="molecule type" value="Genomic_DNA"/>
</dbReference>
<dbReference type="Proteomes" id="UP000245626">
    <property type="component" value="Unassembled WGS sequence"/>
</dbReference>
<reference evidence="1 2" key="1">
    <citation type="journal article" date="2018" name="Mol. Biol. Evol.">
        <title>Broad Genomic Sampling Reveals a Smut Pathogenic Ancestry of the Fungal Clade Ustilaginomycotina.</title>
        <authorList>
            <person name="Kijpornyongpan T."/>
            <person name="Mondo S.J."/>
            <person name="Barry K."/>
            <person name="Sandor L."/>
            <person name="Lee J."/>
            <person name="Lipzen A."/>
            <person name="Pangilinan J."/>
            <person name="LaButti K."/>
            <person name="Hainaut M."/>
            <person name="Henrissat B."/>
            <person name="Grigoriev I.V."/>
            <person name="Spatafora J.W."/>
            <person name="Aime M.C."/>
        </authorList>
    </citation>
    <scope>NUCLEOTIDE SEQUENCE [LARGE SCALE GENOMIC DNA]</scope>
    <source>
        <strain evidence="1 2">SA 807</strain>
    </source>
</reference>
<keyword evidence="2" id="KW-1185">Reference proteome</keyword>
<evidence type="ECO:0000313" key="1">
    <source>
        <dbReference type="EMBL" id="PWN47624.1"/>
    </source>
</evidence>
<name>A0ACD0NPA3_9BASI</name>
<sequence>MIGFFFAFYHIFLEPILCHFNLVAPGFGDPTYGREKLPYSKAELRIIHDNPEVTVIRRKVPLYDTHTGQAGKRQWSWVSYNIWVMEDVEAREGLHSDVVLVHGLNDYAGKLAPHAHHFMKRGFRIIAIDLPSFGRSTGLHAHVPSMRINVSAMHAVIMDVRKWDLERDPSGLADRERKLFAEGHSMGAFTVLYYAALYSPIREESNGHPSQELESTPDSPSPYRPHLSGVAVAAPMISISPESRPGPVVEYIAKAICFFSGRLPFAKAIRGNVSDDPRVEEEFMRDPQTYKGLLRISTGLAVLYGIQELEALAPKITCPLAIHHGSNDRATSPKGSEEFFRKVGTAEAEKMLKIWEGYEHVMMKNVEGMSQEDEERRDVILRDINVTHFSTNTQKKTQTQTNKTKHTNIRTFECLSYNRQTGWYNRQRGT</sequence>
<protein>
    <submittedName>
        <fullName evidence="1">Alpha/beta-hydrolase</fullName>
    </submittedName>
</protein>
<gene>
    <name evidence="1" type="ORF">IE53DRAFT_241027</name>
</gene>
<evidence type="ECO:0000313" key="2">
    <source>
        <dbReference type="Proteomes" id="UP000245626"/>
    </source>
</evidence>